<gene>
    <name evidence="2" type="ORF">FDP41_000678</name>
</gene>
<feature type="compositionally biased region" description="Acidic residues" evidence="1">
    <location>
        <begin position="234"/>
        <end position="249"/>
    </location>
</feature>
<reference evidence="2 3" key="1">
    <citation type="journal article" date="2019" name="Sci. Rep.">
        <title>Nanopore sequencing improves the draft genome of the human pathogenic amoeba Naegleria fowleri.</title>
        <authorList>
            <person name="Liechti N."/>
            <person name="Schurch N."/>
            <person name="Bruggmann R."/>
            <person name="Wittwer M."/>
        </authorList>
    </citation>
    <scope>NUCLEOTIDE SEQUENCE [LARGE SCALE GENOMIC DNA]</scope>
    <source>
        <strain evidence="2 3">ATCC 30894</strain>
    </source>
</reference>
<feature type="compositionally biased region" description="Acidic residues" evidence="1">
    <location>
        <begin position="139"/>
        <end position="163"/>
    </location>
</feature>
<organism evidence="2 3">
    <name type="scientific">Naegleria fowleri</name>
    <name type="common">Brain eating amoeba</name>
    <dbReference type="NCBI Taxonomy" id="5763"/>
    <lineage>
        <taxon>Eukaryota</taxon>
        <taxon>Discoba</taxon>
        <taxon>Heterolobosea</taxon>
        <taxon>Tetramitia</taxon>
        <taxon>Eutetramitia</taxon>
        <taxon>Vahlkampfiidae</taxon>
        <taxon>Naegleria</taxon>
    </lineage>
</organism>
<evidence type="ECO:0000313" key="3">
    <source>
        <dbReference type="Proteomes" id="UP000444721"/>
    </source>
</evidence>
<evidence type="ECO:0000256" key="1">
    <source>
        <dbReference type="SAM" id="MobiDB-lite"/>
    </source>
</evidence>
<keyword evidence="3" id="KW-1185">Reference proteome</keyword>
<dbReference type="GeneID" id="68107896"/>
<name>A0A6A5CHL1_NAEFO</name>
<feature type="region of interest" description="Disordered" evidence="1">
    <location>
        <begin position="307"/>
        <end position="331"/>
    </location>
</feature>
<feature type="compositionally biased region" description="Polar residues" evidence="1">
    <location>
        <begin position="191"/>
        <end position="216"/>
    </location>
</feature>
<feature type="compositionally biased region" description="Basic and acidic residues" evidence="1">
    <location>
        <begin position="250"/>
        <end position="264"/>
    </location>
</feature>
<dbReference type="VEuPathDB" id="AmoebaDB:FDP41_000678"/>
<evidence type="ECO:0000313" key="2">
    <source>
        <dbReference type="EMBL" id="KAF0984779.1"/>
    </source>
</evidence>
<dbReference type="Proteomes" id="UP000444721">
    <property type="component" value="Unassembled WGS sequence"/>
</dbReference>
<protein>
    <submittedName>
        <fullName evidence="2">Uncharacterized protein</fullName>
    </submittedName>
</protein>
<dbReference type="VEuPathDB" id="AmoebaDB:NF0093890"/>
<feature type="compositionally biased region" description="Low complexity" evidence="1">
    <location>
        <begin position="178"/>
        <end position="190"/>
    </location>
</feature>
<feature type="compositionally biased region" description="Polar residues" evidence="1">
    <location>
        <begin position="98"/>
        <end position="107"/>
    </location>
</feature>
<dbReference type="AlphaFoldDB" id="A0A6A5CHL1"/>
<comment type="caution">
    <text evidence="2">The sequence shown here is derived from an EMBL/GenBank/DDBJ whole genome shotgun (WGS) entry which is preliminary data.</text>
</comment>
<dbReference type="VEuPathDB" id="AmoebaDB:NfTy_031160"/>
<dbReference type="OMA" id="KRCEEYT"/>
<dbReference type="RefSeq" id="XP_044569492.1">
    <property type="nucleotide sequence ID" value="XM_044710451.1"/>
</dbReference>
<feature type="region of interest" description="Disordered" evidence="1">
    <location>
        <begin position="98"/>
        <end position="274"/>
    </location>
</feature>
<dbReference type="EMBL" id="VFQX01000002">
    <property type="protein sequence ID" value="KAF0984779.1"/>
    <property type="molecule type" value="Genomic_DNA"/>
</dbReference>
<accession>A0A6A5CHL1</accession>
<sequence length="331" mass="37094">MTTTTERKSGIETLAKFLALHPNEKGEVCLPPNIGFFFQNSKTLNETIKEKGWTLKRCEEYTDTSPLSMKKGMNYVFNRSDFIERSSVVGEEDQALVASSLSTNSQDSTASRSSRKSTAKSPKPSSATKKRKKSREDDFIGDENEEEFVISEEDENLIIDEHDENQPKVHRTRSRVKQQQQASSSLSAQSTNATTPSASQTTSKKTIPSATTTSKNKTIDSFFKTVEKKSDTEDNREEEDAMILSDDEDQPKVLKEETKKAETKKPRKFHKRGEINVASTCSPTKISSQQSSNSMNIEDIFKNLASDKQSSRSVFSSPTKISTTKRVVSRK</sequence>
<proteinExistence type="predicted"/>
<dbReference type="OrthoDB" id="10522774at2759"/>